<protein>
    <recommendedName>
        <fullName evidence="5">FUSC family protein</fullName>
    </recommendedName>
</protein>
<evidence type="ECO:0000313" key="4">
    <source>
        <dbReference type="Proteomes" id="UP001501803"/>
    </source>
</evidence>
<keyword evidence="2" id="KW-0472">Membrane</keyword>
<accession>A0ABP7K586</accession>
<gene>
    <name evidence="3" type="ORF">GCM10022381_07390</name>
</gene>
<dbReference type="RefSeq" id="WP_345062393.1">
    <property type="nucleotide sequence ID" value="NZ_BAABCN010000002.1"/>
</dbReference>
<feature type="compositionally biased region" description="Polar residues" evidence="1">
    <location>
        <begin position="575"/>
        <end position="588"/>
    </location>
</feature>
<keyword evidence="4" id="KW-1185">Reference proteome</keyword>
<feature type="transmembrane region" description="Helical" evidence="2">
    <location>
        <begin position="96"/>
        <end position="114"/>
    </location>
</feature>
<evidence type="ECO:0008006" key="5">
    <source>
        <dbReference type="Google" id="ProtNLM"/>
    </source>
</evidence>
<sequence>MDGSGDTEVHKRHKRPKGSPMLMVLMIIVVIPSVLLADAWGAGAAGIIGGLTGMFSLVAFMGGPLRADLRITAVMGPLLVFAAAVPRLVAEASRPAAIALVVLLTFVAALLPLLGSRFGNAGMGLGMTTMFGYGYAPVGGADHQQVFAAAVAGVAVALLLRILMGISDPSKPTREQIAEILVADDPSAATATAFGTWLSDGRQRWLADALEGASRFRLALHTAVLAKAGGPDDATQLRGRAHALAEELKAKPRRDKPVSASLNTPAAAETAETPFTDAIRALDAVERAILEHDTTPVQLDRRRRHRLQDAVLHPSARLQSIQVRHALRTALAVLLMLLITSGLERGDPLVSTALLTTFSILQTSLSDTAIKSRNKIIGLVSGSLAVAVILLVVPSSYLTAIAVGALCLGLWYIVTRPALGGAFMVIVSVGFNSVTRDLNAVSLLAQYVGLTVSAVLVGVALGFTVIPGFRPPPLRRRIEKATEATAAALRASPNGAGQLQPEEIALFRDATRMQDELVPDRDRLDDRQLDELDKLRTGLRDLTALADATELTRGDLDQVLQALSPDNPKHRNEQDSTAPETSGAASSTLWDLARQAGSAERYLLRTLPAV</sequence>
<feature type="transmembrane region" description="Helical" evidence="2">
    <location>
        <begin position="447"/>
        <end position="469"/>
    </location>
</feature>
<dbReference type="EMBL" id="BAABCN010000002">
    <property type="protein sequence ID" value="GAA3866273.1"/>
    <property type="molecule type" value="Genomic_DNA"/>
</dbReference>
<keyword evidence="2" id="KW-0812">Transmembrane</keyword>
<feature type="transmembrane region" description="Helical" evidence="2">
    <location>
        <begin position="21"/>
        <end position="37"/>
    </location>
</feature>
<reference evidence="4" key="1">
    <citation type="journal article" date="2019" name="Int. J. Syst. Evol. Microbiol.">
        <title>The Global Catalogue of Microorganisms (GCM) 10K type strain sequencing project: providing services to taxonomists for standard genome sequencing and annotation.</title>
        <authorList>
            <consortium name="The Broad Institute Genomics Platform"/>
            <consortium name="The Broad Institute Genome Sequencing Center for Infectious Disease"/>
            <person name="Wu L."/>
            <person name="Ma J."/>
        </authorList>
    </citation>
    <scope>NUCLEOTIDE SEQUENCE [LARGE SCALE GENOMIC DNA]</scope>
    <source>
        <strain evidence="4">JCM 17021</strain>
    </source>
</reference>
<evidence type="ECO:0000256" key="2">
    <source>
        <dbReference type="SAM" id="Phobius"/>
    </source>
</evidence>
<feature type="transmembrane region" description="Helical" evidence="2">
    <location>
        <begin position="69"/>
        <end position="90"/>
    </location>
</feature>
<dbReference type="Proteomes" id="UP001501803">
    <property type="component" value="Unassembled WGS sequence"/>
</dbReference>
<feature type="transmembrane region" description="Helical" evidence="2">
    <location>
        <begin position="43"/>
        <end position="62"/>
    </location>
</feature>
<comment type="caution">
    <text evidence="3">The sequence shown here is derived from an EMBL/GenBank/DDBJ whole genome shotgun (WGS) entry which is preliminary data.</text>
</comment>
<organism evidence="3 4">
    <name type="scientific">Leifsonia kafniensis</name>
    <dbReference type="NCBI Taxonomy" id="475957"/>
    <lineage>
        <taxon>Bacteria</taxon>
        <taxon>Bacillati</taxon>
        <taxon>Actinomycetota</taxon>
        <taxon>Actinomycetes</taxon>
        <taxon>Micrococcales</taxon>
        <taxon>Microbacteriaceae</taxon>
        <taxon>Leifsonia</taxon>
    </lineage>
</organism>
<proteinExistence type="predicted"/>
<name>A0ABP7K586_9MICO</name>
<keyword evidence="2" id="KW-1133">Transmembrane helix</keyword>
<feature type="transmembrane region" description="Helical" evidence="2">
    <location>
        <begin position="146"/>
        <end position="164"/>
    </location>
</feature>
<feature type="transmembrane region" description="Helical" evidence="2">
    <location>
        <begin position="418"/>
        <end position="435"/>
    </location>
</feature>
<feature type="region of interest" description="Disordered" evidence="1">
    <location>
        <begin position="563"/>
        <end position="588"/>
    </location>
</feature>
<evidence type="ECO:0000256" key="1">
    <source>
        <dbReference type="SAM" id="MobiDB-lite"/>
    </source>
</evidence>
<feature type="transmembrane region" description="Helical" evidence="2">
    <location>
        <begin position="382"/>
        <end position="412"/>
    </location>
</feature>
<evidence type="ECO:0000313" key="3">
    <source>
        <dbReference type="EMBL" id="GAA3866273.1"/>
    </source>
</evidence>